<dbReference type="GeneID" id="107802041"/>
<dbReference type="RefSeq" id="XP_016480965.1">
    <property type="nucleotide sequence ID" value="XM_016625479.1"/>
</dbReference>
<dbReference type="Pfam" id="PF00931">
    <property type="entry name" value="NB-ARC"/>
    <property type="match status" value="1"/>
</dbReference>
<evidence type="ECO:0000256" key="2">
    <source>
        <dbReference type="ARBA" id="ARBA00022614"/>
    </source>
</evidence>
<dbReference type="PANTHER" id="PTHR23155:SF1205">
    <property type="entry name" value="DISEASE RESISTANCE PROTEIN RPM1"/>
    <property type="match status" value="1"/>
</dbReference>
<dbReference type="InterPro" id="IPR038005">
    <property type="entry name" value="RX-like_CC"/>
</dbReference>
<protein>
    <submittedName>
        <fullName evidence="8">Disease resistance protein RPM1-like</fullName>
    </submittedName>
</protein>
<dbReference type="InterPro" id="IPR002182">
    <property type="entry name" value="NB-ARC"/>
</dbReference>
<dbReference type="GO" id="GO:0043531">
    <property type="term" value="F:ADP binding"/>
    <property type="evidence" value="ECO:0007669"/>
    <property type="project" value="InterPro"/>
</dbReference>
<dbReference type="GO" id="GO:0005524">
    <property type="term" value="F:ATP binding"/>
    <property type="evidence" value="ECO:0007669"/>
    <property type="project" value="UniProtKB-KW"/>
</dbReference>
<dbReference type="STRING" id="4097.A0A1S4AWH9"/>
<dbReference type="Gene3D" id="1.20.5.4130">
    <property type="match status" value="1"/>
</dbReference>
<dbReference type="InterPro" id="IPR044974">
    <property type="entry name" value="Disease_R_plants"/>
</dbReference>
<dbReference type="InterPro" id="IPR058922">
    <property type="entry name" value="WHD_DRP"/>
</dbReference>
<gene>
    <name evidence="8" type="primary">LOC107802041</name>
</gene>
<dbReference type="Pfam" id="PF23598">
    <property type="entry name" value="LRR_14"/>
    <property type="match status" value="1"/>
</dbReference>
<sequence>MAESAISYLVHQLSTLLNSGQKFLEGIQQEIVHIRDAFEHMRTFSRVADAKEEEDAELQVWIKQVQELAHDVQDILEKHVVMCNNFQEKGSWPWKKPHHSLMSENFFESQTDNLSMLLEGIKARIIVISEGHKAFLQKYGVTLSAENRNITTLCNNYEEVVLVDESDLVGIENHKPVILDWLLSDDQEWKLHCIVGTRGIGKTAIVKKVYDDAAVKKHFNHTQWIEIPRFSDVKELMKNMITPKNDHSRRAIEAMDANMLAELIQQIFESSKYFIVLDDVPDIATWRALKCIFPIENCGSRVIIILRFAEICHTICAETGGDSHVYSLKPLSEEESWILFCRKAFSGSLLCPLSLMQISKDIIQTCRGLPLAILAIAGALATKGQRKEEWELFHGSIVDKLQGSYSEVEHMKRILILCYQDLPFYLKSCFTYLSIIPEFHVIDKMRLIRLWAAEGLVLESEGKAIAQVAASYLNELANRSLIQIAERYCDGRLDSFTIHNLWYEIIFSKSAERVTATITNSEEITRKPHKVRHLVIADPLASDIQDIDRFKHLHSLITLGSSDSVSNSFLLKLLTGSFKLLKVLDLTGAPLVKIPEEVFEMFHLKFLNLRKTKIKHLPGSIGKLENLEFLDLRETLVKKLPGEILKLQHLRHIFIHRRGAGFLHGFKAPKKIGTLVSLEMVNSINATSSTVIELGKLTRLRMLYIAKLRRKHGREFCSSLNKLINLQQLCISSYGVSDIIDLHYPLSSTHSSLRTLVFEGRLERFPQWVTSLQALTSVHLKWSKLMDSALDTLQDLPNLVKLVLDRAYEGEQLRFKAVGFKKLKELCIWHSEKLRQIKVEEGAMPLLEELQLRNCRLMEQLPFGIENLSKLQYLSLEQISEKLLVTVQLKDCQSGDYWKIAHIPRLHIEA</sequence>
<dbReference type="GO" id="GO:0051707">
    <property type="term" value="P:response to other organism"/>
    <property type="evidence" value="ECO:0007669"/>
    <property type="project" value="UniProtKB-ARBA"/>
</dbReference>
<dbReference type="SUPFAM" id="SSF52058">
    <property type="entry name" value="L domain-like"/>
    <property type="match status" value="1"/>
</dbReference>
<dbReference type="Pfam" id="PF23559">
    <property type="entry name" value="WHD_DRP"/>
    <property type="match status" value="1"/>
</dbReference>
<evidence type="ECO:0000256" key="4">
    <source>
        <dbReference type="ARBA" id="ARBA00022741"/>
    </source>
</evidence>
<dbReference type="InterPro" id="IPR041118">
    <property type="entry name" value="Rx_N"/>
</dbReference>
<dbReference type="OMA" id="FNGHEME"/>
<dbReference type="InterPro" id="IPR055414">
    <property type="entry name" value="LRR_R13L4/SHOC2-like"/>
</dbReference>
<dbReference type="PRINTS" id="PR00364">
    <property type="entry name" value="DISEASERSIST"/>
</dbReference>
<dbReference type="GO" id="GO:0006952">
    <property type="term" value="P:defense response"/>
    <property type="evidence" value="ECO:0007669"/>
    <property type="project" value="UniProtKB-KW"/>
</dbReference>
<evidence type="ECO:0000256" key="1">
    <source>
        <dbReference type="ARBA" id="ARBA00008894"/>
    </source>
</evidence>
<comment type="similarity">
    <text evidence="1">Belongs to the disease resistance NB-LRR family.</text>
</comment>
<dbReference type="SUPFAM" id="SSF52540">
    <property type="entry name" value="P-loop containing nucleoside triphosphate hydrolases"/>
    <property type="match status" value="1"/>
</dbReference>
<dbReference type="PaxDb" id="4097-A0A1S4AWH9"/>
<name>A0A1S4AWH9_TOBAC</name>
<evidence type="ECO:0000256" key="3">
    <source>
        <dbReference type="ARBA" id="ARBA00022737"/>
    </source>
</evidence>
<evidence type="ECO:0000256" key="6">
    <source>
        <dbReference type="ARBA" id="ARBA00022840"/>
    </source>
</evidence>
<keyword evidence="2" id="KW-0433">Leucine-rich repeat</keyword>
<evidence type="ECO:0000313" key="7">
    <source>
        <dbReference type="Proteomes" id="UP000790787"/>
    </source>
</evidence>
<dbReference type="PANTHER" id="PTHR23155">
    <property type="entry name" value="DISEASE RESISTANCE PROTEIN RP"/>
    <property type="match status" value="1"/>
</dbReference>
<reference evidence="7" key="1">
    <citation type="journal article" date="2014" name="Nat. Commun.">
        <title>The tobacco genome sequence and its comparison with those of tomato and potato.</title>
        <authorList>
            <person name="Sierro N."/>
            <person name="Battey J.N."/>
            <person name="Ouadi S."/>
            <person name="Bakaher N."/>
            <person name="Bovet L."/>
            <person name="Willig A."/>
            <person name="Goepfert S."/>
            <person name="Peitsch M.C."/>
            <person name="Ivanov N.V."/>
        </authorList>
    </citation>
    <scope>NUCLEOTIDE SEQUENCE [LARGE SCALE GENOMIC DNA]</scope>
</reference>
<reference evidence="8" key="2">
    <citation type="submission" date="2025-08" db="UniProtKB">
        <authorList>
            <consortium name="RefSeq"/>
        </authorList>
    </citation>
    <scope>IDENTIFICATION</scope>
    <source>
        <tissue evidence="8">Leaf</tissue>
    </source>
</reference>
<dbReference type="Gene3D" id="1.10.10.10">
    <property type="entry name" value="Winged helix-like DNA-binding domain superfamily/Winged helix DNA-binding domain"/>
    <property type="match status" value="1"/>
</dbReference>
<dbReference type="Gene3D" id="3.80.10.10">
    <property type="entry name" value="Ribonuclease Inhibitor"/>
    <property type="match status" value="1"/>
</dbReference>
<dbReference type="Gene3D" id="3.40.50.300">
    <property type="entry name" value="P-loop containing nucleotide triphosphate hydrolases"/>
    <property type="match status" value="1"/>
</dbReference>
<keyword evidence="7" id="KW-1185">Reference proteome</keyword>
<dbReference type="OrthoDB" id="690341at2759"/>
<dbReference type="Proteomes" id="UP000790787">
    <property type="component" value="Chromosome 11"/>
</dbReference>
<dbReference type="Gene3D" id="1.10.8.430">
    <property type="entry name" value="Helical domain of apoptotic protease-activating factors"/>
    <property type="match status" value="1"/>
</dbReference>
<dbReference type="RefSeq" id="XP_016480965.2">
    <property type="nucleotide sequence ID" value="XM_016625479.2"/>
</dbReference>
<dbReference type="AlphaFoldDB" id="A0A1S4AWH9"/>
<dbReference type="InterPro" id="IPR036388">
    <property type="entry name" value="WH-like_DNA-bd_sf"/>
</dbReference>
<dbReference type="KEGG" id="nta:107802041"/>
<dbReference type="InterPro" id="IPR027417">
    <property type="entry name" value="P-loop_NTPase"/>
</dbReference>
<proteinExistence type="inferred from homology"/>
<keyword evidence="6" id="KW-0067">ATP-binding</keyword>
<keyword evidence="4" id="KW-0547">Nucleotide-binding</keyword>
<accession>A0A1S4AWH9</accession>
<dbReference type="FunFam" id="1.10.10.10:FF:000322">
    <property type="entry name" value="Probable disease resistance protein At1g63360"/>
    <property type="match status" value="1"/>
</dbReference>
<keyword evidence="5" id="KW-0611">Plant defense</keyword>
<evidence type="ECO:0000256" key="5">
    <source>
        <dbReference type="ARBA" id="ARBA00022821"/>
    </source>
</evidence>
<evidence type="ECO:0000313" key="8">
    <source>
        <dbReference type="RefSeq" id="XP_016480965.2"/>
    </source>
</evidence>
<dbReference type="CDD" id="cd14798">
    <property type="entry name" value="RX-CC_like"/>
    <property type="match status" value="1"/>
</dbReference>
<dbReference type="InterPro" id="IPR042197">
    <property type="entry name" value="Apaf_helical"/>
</dbReference>
<dbReference type="InterPro" id="IPR032675">
    <property type="entry name" value="LRR_dom_sf"/>
</dbReference>
<dbReference type="Pfam" id="PF18052">
    <property type="entry name" value="Rx_N"/>
    <property type="match status" value="1"/>
</dbReference>
<keyword evidence="3" id="KW-0677">Repeat</keyword>
<organism evidence="7 8">
    <name type="scientific">Nicotiana tabacum</name>
    <name type="common">Common tobacco</name>
    <dbReference type="NCBI Taxonomy" id="4097"/>
    <lineage>
        <taxon>Eukaryota</taxon>
        <taxon>Viridiplantae</taxon>
        <taxon>Streptophyta</taxon>
        <taxon>Embryophyta</taxon>
        <taxon>Tracheophyta</taxon>
        <taxon>Spermatophyta</taxon>
        <taxon>Magnoliopsida</taxon>
        <taxon>eudicotyledons</taxon>
        <taxon>Gunneridae</taxon>
        <taxon>Pentapetalae</taxon>
        <taxon>asterids</taxon>
        <taxon>lamiids</taxon>
        <taxon>Solanales</taxon>
        <taxon>Solanaceae</taxon>
        <taxon>Nicotianoideae</taxon>
        <taxon>Nicotianeae</taxon>
        <taxon>Nicotiana</taxon>
    </lineage>
</organism>